<name>A0A0N4VXL9_HAEPC</name>
<organism evidence="1">
    <name type="scientific">Haemonchus placei</name>
    <name type="common">Barber's pole worm</name>
    <dbReference type="NCBI Taxonomy" id="6290"/>
    <lineage>
        <taxon>Eukaryota</taxon>
        <taxon>Metazoa</taxon>
        <taxon>Ecdysozoa</taxon>
        <taxon>Nematoda</taxon>
        <taxon>Chromadorea</taxon>
        <taxon>Rhabditida</taxon>
        <taxon>Rhabditina</taxon>
        <taxon>Rhabditomorpha</taxon>
        <taxon>Strongyloidea</taxon>
        <taxon>Trichostrongylidae</taxon>
        <taxon>Haemonchus</taxon>
    </lineage>
</organism>
<dbReference type="WBParaSite" id="HPLM_0000203901-mRNA-1">
    <property type="protein sequence ID" value="HPLM_0000203901-mRNA-1"/>
    <property type="gene ID" value="HPLM_0000203901"/>
</dbReference>
<evidence type="ECO:0000313" key="1">
    <source>
        <dbReference type="WBParaSite" id="HPLM_0000203901-mRNA-1"/>
    </source>
</evidence>
<reference evidence="1" key="1">
    <citation type="submission" date="2017-02" db="UniProtKB">
        <authorList>
            <consortium name="WormBaseParasite"/>
        </authorList>
    </citation>
    <scope>IDENTIFICATION</scope>
</reference>
<sequence>LSGEALVDYVNKQQPFFEAEYSPEVAERRLGSLMKMDFLQSPAGMDNVTMVGEPFTNEELPER</sequence>
<proteinExistence type="predicted"/>
<accession>A0A0N4VXL9</accession>
<protein>
    <submittedName>
        <fullName evidence="1">VP3</fullName>
    </submittedName>
</protein>
<dbReference type="AlphaFoldDB" id="A0A0N4VXL9"/>